<gene>
    <name evidence="2" type="ORF">Cgig2_002915</name>
    <name evidence="3" type="ORF">Cgig2_032974</name>
</gene>
<feature type="transmembrane region" description="Helical" evidence="1">
    <location>
        <begin position="130"/>
        <end position="151"/>
    </location>
</feature>
<comment type="caution">
    <text evidence="3">The sequence shown here is derived from an EMBL/GenBank/DDBJ whole genome shotgun (WGS) entry which is preliminary data.</text>
</comment>
<sequence length="316" mass="35728">MVRRYLCSLQRYTHKPLYASLFLYDRCSGLIRVVCDYWCLETNTLDTSKLHLYNEVPPNQWELTNKLPPSCTYLFTAYHKLMKVVIFNELGVAKGQCNKIFLGVFLSYWLCTFILLVGEAGCIPSGTLNITTFMALVVGYCLSTTILTSIYEGLNEISHSLYPRRGGGHFRAHFLHACLTKNFDTSKLDGEASSSPGMVKFSGLGQTKSFKLKESREFISSGRGFACIHPSSTDLMRLSIMLSWSTTALIDLVDNLISIRRLLLIWTSIIFLTQKQCFAVTISSHAIEQGPKYYLVGDAIYFREIPLVPMTPKKTK</sequence>
<evidence type="ECO:0000313" key="4">
    <source>
        <dbReference type="Proteomes" id="UP001153076"/>
    </source>
</evidence>
<evidence type="ECO:0000313" key="2">
    <source>
        <dbReference type="EMBL" id="KAJ8420383.1"/>
    </source>
</evidence>
<keyword evidence="1" id="KW-0812">Transmembrane</keyword>
<accession>A0A9Q1GKJ5</accession>
<dbReference type="OrthoDB" id="913267at2759"/>
<dbReference type="Proteomes" id="UP001153076">
    <property type="component" value="Unassembled WGS sequence"/>
</dbReference>
<reference evidence="3" key="1">
    <citation type="submission" date="2022-04" db="EMBL/GenBank/DDBJ databases">
        <title>Carnegiea gigantea Genome sequencing and assembly v2.</title>
        <authorList>
            <person name="Copetti D."/>
            <person name="Sanderson M.J."/>
            <person name="Burquez A."/>
            <person name="Wojciechowski M.F."/>
        </authorList>
    </citation>
    <scope>NUCLEOTIDE SEQUENCE</scope>
    <source>
        <strain evidence="3">SGP5-SGP5p</strain>
        <tissue evidence="3">Aerial part</tissue>
    </source>
</reference>
<keyword evidence="1" id="KW-0472">Membrane</keyword>
<evidence type="ECO:0000256" key="1">
    <source>
        <dbReference type="SAM" id="Phobius"/>
    </source>
</evidence>
<dbReference type="AlphaFoldDB" id="A0A9Q1GKJ5"/>
<name>A0A9Q1GKJ5_9CARY</name>
<dbReference type="EMBL" id="JAKOGI010003486">
    <property type="protein sequence ID" value="KAJ8420383.1"/>
    <property type="molecule type" value="Genomic_DNA"/>
</dbReference>
<dbReference type="EMBL" id="JAKOGI010003002">
    <property type="protein sequence ID" value="KAJ8420972.1"/>
    <property type="molecule type" value="Genomic_DNA"/>
</dbReference>
<keyword evidence="1" id="KW-1133">Transmembrane helix</keyword>
<organism evidence="3 4">
    <name type="scientific">Carnegiea gigantea</name>
    <dbReference type="NCBI Taxonomy" id="171969"/>
    <lineage>
        <taxon>Eukaryota</taxon>
        <taxon>Viridiplantae</taxon>
        <taxon>Streptophyta</taxon>
        <taxon>Embryophyta</taxon>
        <taxon>Tracheophyta</taxon>
        <taxon>Spermatophyta</taxon>
        <taxon>Magnoliopsida</taxon>
        <taxon>eudicotyledons</taxon>
        <taxon>Gunneridae</taxon>
        <taxon>Pentapetalae</taxon>
        <taxon>Caryophyllales</taxon>
        <taxon>Cactineae</taxon>
        <taxon>Cactaceae</taxon>
        <taxon>Cactoideae</taxon>
        <taxon>Echinocereeae</taxon>
        <taxon>Carnegiea</taxon>
    </lineage>
</organism>
<protein>
    <submittedName>
        <fullName evidence="3">Uncharacterized protein</fullName>
    </submittedName>
</protein>
<feature type="transmembrane region" description="Helical" evidence="1">
    <location>
        <begin position="100"/>
        <end position="118"/>
    </location>
</feature>
<proteinExistence type="predicted"/>
<keyword evidence="4" id="KW-1185">Reference proteome</keyword>
<evidence type="ECO:0000313" key="3">
    <source>
        <dbReference type="EMBL" id="KAJ8420972.1"/>
    </source>
</evidence>